<feature type="non-terminal residue" evidence="1">
    <location>
        <position position="156"/>
    </location>
</feature>
<evidence type="ECO:0000313" key="1">
    <source>
        <dbReference type="EMBL" id="KAJ2789136.1"/>
    </source>
</evidence>
<evidence type="ECO:0000313" key="2">
    <source>
        <dbReference type="Proteomes" id="UP001140087"/>
    </source>
</evidence>
<dbReference type="Proteomes" id="UP001140087">
    <property type="component" value="Unassembled WGS sequence"/>
</dbReference>
<reference evidence="1" key="1">
    <citation type="submission" date="2022-07" db="EMBL/GenBank/DDBJ databases">
        <title>Phylogenomic reconstructions and comparative analyses of Kickxellomycotina fungi.</title>
        <authorList>
            <person name="Reynolds N.K."/>
            <person name="Stajich J.E."/>
            <person name="Barry K."/>
            <person name="Grigoriev I.V."/>
            <person name="Crous P."/>
            <person name="Smith M.E."/>
        </authorList>
    </citation>
    <scope>NUCLEOTIDE SEQUENCE</scope>
    <source>
        <strain evidence="1">BCRC 34780</strain>
    </source>
</reference>
<comment type="caution">
    <text evidence="1">The sequence shown here is derived from an EMBL/GenBank/DDBJ whole genome shotgun (WGS) entry which is preliminary data.</text>
</comment>
<proteinExistence type="predicted"/>
<name>A0ACC1KFM5_9FUNG</name>
<dbReference type="EMBL" id="JANBUN010003866">
    <property type="protein sequence ID" value="KAJ2789136.1"/>
    <property type="molecule type" value="Genomic_DNA"/>
</dbReference>
<protein>
    <submittedName>
        <fullName evidence="1">Uncharacterized protein</fullName>
    </submittedName>
</protein>
<feature type="non-terminal residue" evidence="1">
    <location>
        <position position="1"/>
    </location>
</feature>
<gene>
    <name evidence="1" type="ORF">H4R21_006820</name>
</gene>
<keyword evidence="2" id="KW-1185">Reference proteome</keyword>
<sequence length="156" mass="15563">RGDARHGARIAHAARPVGAEDGAQKVYRPVAPGLAAAAAVAGVGPPGPRGGAAPADGSGGSSGDRRDAAAARAARDLRGAVVREPVAAGPRPGVQRVGQPAVPAAARRRGRQWVPGPGRRARVQARLSVGGRPPEPPLCGPRAARAAPRVLDALLL</sequence>
<accession>A0ACC1KFM5</accession>
<organism evidence="1 2">
    <name type="scientific">Coemansia helicoidea</name>
    <dbReference type="NCBI Taxonomy" id="1286919"/>
    <lineage>
        <taxon>Eukaryota</taxon>
        <taxon>Fungi</taxon>
        <taxon>Fungi incertae sedis</taxon>
        <taxon>Zoopagomycota</taxon>
        <taxon>Kickxellomycotina</taxon>
        <taxon>Kickxellomycetes</taxon>
        <taxon>Kickxellales</taxon>
        <taxon>Kickxellaceae</taxon>
        <taxon>Coemansia</taxon>
    </lineage>
</organism>